<dbReference type="InterPro" id="IPR013910">
    <property type="entry name" value="TF_PAP1"/>
</dbReference>
<evidence type="ECO:0000313" key="8">
    <source>
        <dbReference type="EMBL" id="GMM58721.1"/>
    </source>
</evidence>
<feature type="compositionally biased region" description="Polar residues" evidence="6">
    <location>
        <begin position="212"/>
        <end position="237"/>
    </location>
</feature>
<keyword evidence="9" id="KW-1185">Reference proteome</keyword>
<keyword evidence="4" id="KW-0804">Transcription</keyword>
<comment type="caution">
    <text evidence="8">The sequence shown here is derived from an EMBL/GenBank/DDBJ whole genome shotgun (WGS) entry which is preliminary data.</text>
</comment>
<dbReference type="GO" id="GO:0005737">
    <property type="term" value="C:cytoplasm"/>
    <property type="evidence" value="ECO:0007669"/>
    <property type="project" value="UniProtKB-SubCell"/>
</dbReference>
<dbReference type="AlphaFoldDB" id="A0AAV5S799"/>
<dbReference type="Pfam" id="PF08601">
    <property type="entry name" value="PAP1"/>
    <property type="match status" value="1"/>
</dbReference>
<dbReference type="CDD" id="cd14688">
    <property type="entry name" value="bZIP_YAP"/>
    <property type="match status" value="1"/>
</dbReference>
<dbReference type="PANTHER" id="PTHR40621">
    <property type="entry name" value="TRANSCRIPTION FACTOR KAPC-RELATED"/>
    <property type="match status" value="1"/>
</dbReference>
<feature type="compositionally biased region" description="Basic and acidic residues" evidence="6">
    <location>
        <begin position="291"/>
        <end position="300"/>
    </location>
</feature>
<keyword evidence="5" id="KW-0539">Nucleus</keyword>
<proteinExistence type="predicted"/>
<feature type="region of interest" description="Disordered" evidence="6">
    <location>
        <begin position="207"/>
        <end position="237"/>
    </location>
</feature>
<sequence>MATRQATHADTSTSNTGADASVQKPKRKVGRPGRKKIDTEAKNRRTAQNRAAQRAFRERKEQKLNALEHKIANLEAINEQAEFQTSLLRDHLTDLINEVARFRGTSPRDMEVLELLSQAGATKRALRLENLHEDERIAAVDNVKNANGNYNKAGDAGLSTAAAEAAAAAYAAASSYVPAPASTAPVPTTSTTSIADQLLGKTELTVPAPVSHSPQSMSSGHANSTLNSPQSASNSIHGASMQFPLSATDSIPDTSMQFPLSTSNSIPSSSSSSNMDIIDNLFNAAYSFDEDKQAGQEHPDLVPSSSASSASHTNLDSEYNLTNQFPTFNTHMFSLYGGDAAGNAAPGNMPPFTLNNLTNTWNSEIGGVTPGAFRQPSTSSEYSGSAAKDAIGTVPDVPKGEGETPGDSAQFMSFLNGSLAFPEMDDTVLFKPVPSDADADADANCACGNATERQCRSRSNSCSSAKGQCASGAAGSCGGPAIKCELLTRHILHDESVRSILRDKTFMREGPGSASSTAAACAAGCSGAGCKKVSLPYGPDGRVLQCADVWRHITTLPKYSDVDIDDLCDELMTKVNYSDEGLTIRPDDIAAALHSQAVA</sequence>
<evidence type="ECO:0000256" key="6">
    <source>
        <dbReference type="SAM" id="MobiDB-lite"/>
    </source>
</evidence>
<dbReference type="Proteomes" id="UP001377567">
    <property type="component" value="Unassembled WGS sequence"/>
</dbReference>
<feature type="domain" description="BZIP" evidence="7">
    <location>
        <begin position="39"/>
        <end position="102"/>
    </location>
</feature>
<dbReference type="Gene3D" id="1.10.238.100">
    <property type="entry name" value="YAP1 redox domain. Chain B"/>
    <property type="match status" value="1"/>
</dbReference>
<evidence type="ECO:0000256" key="1">
    <source>
        <dbReference type="ARBA" id="ARBA00004123"/>
    </source>
</evidence>
<organism evidence="8 9">
    <name type="scientific">Maudiozyma humilis</name>
    <name type="common">Sour dough yeast</name>
    <name type="synonym">Kazachstania humilis</name>
    <dbReference type="NCBI Taxonomy" id="51915"/>
    <lineage>
        <taxon>Eukaryota</taxon>
        <taxon>Fungi</taxon>
        <taxon>Dikarya</taxon>
        <taxon>Ascomycota</taxon>
        <taxon>Saccharomycotina</taxon>
        <taxon>Saccharomycetes</taxon>
        <taxon>Saccharomycetales</taxon>
        <taxon>Saccharomycetaceae</taxon>
        <taxon>Maudiozyma</taxon>
    </lineage>
</organism>
<dbReference type="Gene3D" id="1.20.5.170">
    <property type="match status" value="1"/>
</dbReference>
<comment type="subcellular location">
    <subcellularLocation>
        <location evidence="2">Cytoplasm</location>
    </subcellularLocation>
    <subcellularLocation>
        <location evidence="1">Nucleus</location>
    </subcellularLocation>
</comment>
<feature type="region of interest" description="Disordered" evidence="6">
    <location>
        <begin position="373"/>
        <end position="405"/>
    </location>
</feature>
<dbReference type="SUPFAM" id="SSF111430">
    <property type="entry name" value="YAP1 redox domain"/>
    <property type="match status" value="1"/>
</dbReference>
<dbReference type="EMBL" id="BTGD01000025">
    <property type="protein sequence ID" value="GMM58721.1"/>
    <property type="molecule type" value="Genomic_DNA"/>
</dbReference>
<dbReference type="InterPro" id="IPR023167">
    <property type="entry name" value="Yap1_redox_dom_sf"/>
</dbReference>
<evidence type="ECO:0000259" key="7">
    <source>
        <dbReference type="PROSITE" id="PS50217"/>
    </source>
</evidence>
<dbReference type="SMART" id="SM00338">
    <property type="entry name" value="BRLZ"/>
    <property type="match status" value="1"/>
</dbReference>
<dbReference type="InterPro" id="IPR004827">
    <property type="entry name" value="bZIP"/>
</dbReference>
<reference evidence="8 9" key="1">
    <citation type="journal article" date="2023" name="Elife">
        <title>Identification of key yeast species and microbe-microbe interactions impacting larval growth of Drosophila in the wild.</title>
        <authorList>
            <person name="Mure A."/>
            <person name="Sugiura Y."/>
            <person name="Maeda R."/>
            <person name="Honda K."/>
            <person name="Sakurai N."/>
            <person name="Takahashi Y."/>
            <person name="Watada M."/>
            <person name="Katoh T."/>
            <person name="Gotoh A."/>
            <person name="Gotoh Y."/>
            <person name="Taniguchi I."/>
            <person name="Nakamura K."/>
            <person name="Hayashi T."/>
            <person name="Katayama T."/>
            <person name="Uemura T."/>
            <person name="Hattori Y."/>
        </authorList>
    </citation>
    <scope>NUCLEOTIDE SEQUENCE [LARGE SCALE GENOMIC DNA]</scope>
    <source>
        <strain evidence="8 9">KH-74</strain>
    </source>
</reference>
<dbReference type="PROSITE" id="PS50217">
    <property type="entry name" value="BZIP"/>
    <property type="match status" value="1"/>
</dbReference>
<dbReference type="SUPFAM" id="SSF57959">
    <property type="entry name" value="Leucine zipper domain"/>
    <property type="match status" value="1"/>
</dbReference>
<name>A0AAV5S799_MAUHU</name>
<dbReference type="GO" id="GO:0090575">
    <property type="term" value="C:RNA polymerase II transcription regulator complex"/>
    <property type="evidence" value="ECO:0007669"/>
    <property type="project" value="TreeGrafter"/>
</dbReference>
<accession>A0AAV5S799</accession>
<evidence type="ECO:0000313" key="9">
    <source>
        <dbReference type="Proteomes" id="UP001377567"/>
    </source>
</evidence>
<keyword evidence="3" id="KW-0805">Transcription regulation</keyword>
<dbReference type="PROSITE" id="PS00036">
    <property type="entry name" value="BZIP_BASIC"/>
    <property type="match status" value="1"/>
</dbReference>
<dbReference type="GO" id="GO:0000976">
    <property type="term" value="F:transcription cis-regulatory region binding"/>
    <property type="evidence" value="ECO:0007669"/>
    <property type="project" value="InterPro"/>
</dbReference>
<protein>
    <submittedName>
        <fullName evidence="8">Cad1 protein</fullName>
    </submittedName>
</protein>
<evidence type="ECO:0000256" key="5">
    <source>
        <dbReference type="ARBA" id="ARBA00023242"/>
    </source>
</evidence>
<evidence type="ECO:0000256" key="3">
    <source>
        <dbReference type="ARBA" id="ARBA00023015"/>
    </source>
</evidence>
<evidence type="ECO:0000256" key="4">
    <source>
        <dbReference type="ARBA" id="ARBA00023163"/>
    </source>
</evidence>
<dbReference type="InterPro" id="IPR050936">
    <property type="entry name" value="AP-1-like"/>
</dbReference>
<feature type="compositionally biased region" description="Polar residues" evidence="6">
    <location>
        <begin position="1"/>
        <end position="18"/>
    </location>
</feature>
<dbReference type="Pfam" id="PF00170">
    <property type="entry name" value="bZIP_1"/>
    <property type="match status" value="1"/>
</dbReference>
<dbReference type="GO" id="GO:0033554">
    <property type="term" value="P:cellular response to stress"/>
    <property type="evidence" value="ECO:0007669"/>
    <property type="project" value="UniProtKB-ARBA"/>
</dbReference>
<feature type="compositionally biased region" description="Basic residues" evidence="6">
    <location>
        <begin position="24"/>
        <end position="34"/>
    </location>
</feature>
<dbReference type="PANTHER" id="PTHR40621:SF6">
    <property type="entry name" value="AP-1-LIKE TRANSCRIPTION FACTOR YAP1-RELATED"/>
    <property type="match status" value="1"/>
</dbReference>
<feature type="region of interest" description="Disordered" evidence="6">
    <location>
        <begin position="1"/>
        <end position="59"/>
    </location>
</feature>
<dbReference type="GO" id="GO:0001228">
    <property type="term" value="F:DNA-binding transcription activator activity, RNA polymerase II-specific"/>
    <property type="evidence" value="ECO:0007669"/>
    <property type="project" value="TreeGrafter"/>
</dbReference>
<dbReference type="InterPro" id="IPR046347">
    <property type="entry name" value="bZIP_sf"/>
</dbReference>
<feature type="region of interest" description="Disordered" evidence="6">
    <location>
        <begin position="291"/>
        <end position="313"/>
    </location>
</feature>
<evidence type="ECO:0000256" key="2">
    <source>
        <dbReference type="ARBA" id="ARBA00004496"/>
    </source>
</evidence>
<gene>
    <name evidence="8" type="ORF">DAKH74_053380</name>
</gene>